<gene>
    <name evidence="6" type="ORF">PACLA_8A054045</name>
</gene>
<keyword evidence="7" id="KW-1185">Reference proteome</keyword>
<protein>
    <recommendedName>
        <fullName evidence="2 5">Protein-tyrosine sulfotransferase</fullName>
        <ecNumber evidence="2 5">2.8.2.20</ecNumber>
    </recommendedName>
</protein>
<evidence type="ECO:0000313" key="7">
    <source>
        <dbReference type="Proteomes" id="UP001152795"/>
    </source>
</evidence>
<comment type="catalytic activity">
    <reaction evidence="4 5">
        <text>L-tyrosyl-[protein] + 3'-phosphoadenylyl sulfate = O-sulfo-L-tyrosine-[protein] + adenosine 3',5'-bisphosphate + H(+)</text>
        <dbReference type="Rhea" id="RHEA:16801"/>
        <dbReference type="Rhea" id="RHEA-COMP:10136"/>
        <dbReference type="Rhea" id="RHEA-COMP:11688"/>
        <dbReference type="ChEBI" id="CHEBI:15378"/>
        <dbReference type="ChEBI" id="CHEBI:46858"/>
        <dbReference type="ChEBI" id="CHEBI:58339"/>
        <dbReference type="ChEBI" id="CHEBI:58343"/>
        <dbReference type="ChEBI" id="CHEBI:65286"/>
        <dbReference type="EC" id="2.8.2.20"/>
    </reaction>
</comment>
<evidence type="ECO:0000256" key="2">
    <source>
        <dbReference type="ARBA" id="ARBA00013262"/>
    </source>
</evidence>
<dbReference type="GO" id="GO:0008476">
    <property type="term" value="F:protein-tyrosine sulfotransferase activity"/>
    <property type="evidence" value="ECO:0007669"/>
    <property type="project" value="UniProtKB-EC"/>
</dbReference>
<dbReference type="SUPFAM" id="SSF52540">
    <property type="entry name" value="P-loop containing nucleoside triphosphate hydrolases"/>
    <property type="match status" value="1"/>
</dbReference>
<name>A0A7D9DR08_PARCT</name>
<proteinExistence type="inferred from homology"/>
<dbReference type="InterPro" id="IPR027417">
    <property type="entry name" value="P-loop_NTPase"/>
</dbReference>
<evidence type="ECO:0000256" key="5">
    <source>
        <dbReference type="RuleBase" id="RU365018"/>
    </source>
</evidence>
<evidence type="ECO:0000256" key="4">
    <source>
        <dbReference type="ARBA" id="ARBA00048460"/>
    </source>
</evidence>
<comment type="function">
    <text evidence="5">Catalyzes the O-sulfation of tyrosine residues within acidic motifs of polypeptides, using 3'-phosphoadenylyl sulfate (PAPS) as cosubstrate.</text>
</comment>
<sequence length="296" mass="33974">MESKSRDTSQEFASRSRPAKRYDVPIVFIGGHPRSGTTLMRVLLDAHPSFHCGQETHIIPDLLALQRKYSRGRSLNRLREAGLGLELINTTIAESVLNIIKSRGDSKRLCNKDPFTLKHVSFLARMFPNAQFILMVRDARAVIHSIRTNKIRISRFPKTDSKALRRWNKILAIMFQDCLRVGHERCRVVHYESLVLKPRLVLREMLHFLRTPWSENVMNHTGYLDRAGGILLSSLERSTHQVRKPIYTDSLHLWMTSSSLNISSEQLVALTPMMESLGYIGIGDPPKYTKLRHEHG</sequence>
<dbReference type="Pfam" id="PF13469">
    <property type="entry name" value="Sulfotransfer_3"/>
    <property type="match status" value="1"/>
</dbReference>
<dbReference type="GO" id="GO:0005794">
    <property type="term" value="C:Golgi apparatus"/>
    <property type="evidence" value="ECO:0007669"/>
    <property type="project" value="TreeGrafter"/>
</dbReference>
<comment type="similarity">
    <text evidence="1 5">Belongs to the protein sulfotransferase family.</text>
</comment>
<dbReference type="EC" id="2.8.2.20" evidence="2 5"/>
<dbReference type="EMBL" id="CACRXK020001809">
    <property type="protein sequence ID" value="CAB3991226.1"/>
    <property type="molecule type" value="Genomic_DNA"/>
</dbReference>
<evidence type="ECO:0000256" key="1">
    <source>
        <dbReference type="ARBA" id="ARBA00009988"/>
    </source>
</evidence>
<evidence type="ECO:0000313" key="6">
    <source>
        <dbReference type="EMBL" id="CAB3991226.1"/>
    </source>
</evidence>
<dbReference type="InterPro" id="IPR026634">
    <property type="entry name" value="TPST-like"/>
</dbReference>
<dbReference type="OrthoDB" id="545675at2759"/>
<accession>A0A7D9DR08</accession>
<dbReference type="PANTHER" id="PTHR12788:SF10">
    <property type="entry name" value="PROTEIN-TYROSINE SULFOTRANSFERASE"/>
    <property type="match status" value="1"/>
</dbReference>
<keyword evidence="3 5" id="KW-0808">Transferase</keyword>
<dbReference type="PANTHER" id="PTHR12788">
    <property type="entry name" value="PROTEIN-TYROSINE SULFOTRANSFERASE 2"/>
    <property type="match status" value="1"/>
</dbReference>
<dbReference type="Gene3D" id="3.40.50.300">
    <property type="entry name" value="P-loop containing nucleotide triphosphate hydrolases"/>
    <property type="match status" value="1"/>
</dbReference>
<reference evidence="6" key="1">
    <citation type="submission" date="2020-04" db="EMBL/GenBank/DDBJ databases">
        <authorList>
            <person name="Alioto T."/>
            <person name="Alioto T."/>
            <person name="Gomez Garrido J."/>
        </authorList>
    </citation>
    <scope>NUCLEOTIDE SEQUENCE</scope>
    <source>
        <strain evidence="6">A484AB</strain>
    </source>
</reference>
<dbReference type="AlphaFoldDB" id="A0A7D9DR08"/>
<dbReference type="Proteomes" id="UP001152795">
    <property type="component" value="Unassembled WGS sequence"/>
</dbReference>
<organism evidence="6 7">
    <name type="scientific">Paramuricea clavata</name>
    <name type="common">Red gorgonian</name>
    <name type="synonym">Violescent sea-whip</name>
    <dbReference type="NCBI Taxonomy" id="317549"/>
    <lineage>
        <taxon>Eukaryota</taxon>
        <taxon>Metazoa</taxon>
        <taxon>Cnidaria</taxon>
        <taxon>Anthozoa</taxon>
        <taxon>Octocorallia</taxon>
        <taxon>Malacalcyonacea</taxon>
        <taxon>Plexauridae</taxon>
        <taxon>Paramuricea</taxon>
    </lineage>
</organism>
<comment type="caution">
    <text evidence="6">The sequence shown here is derived from an EMBL/GenBank/DDBJ whole genome shotgun (WGS) entry which is preliminary data.</text>
</comment>
<evidence type="ECO:0000256" key="3">
    <source>
        <dbReference type="ARBA" id="ARBA00022679"/>
    </source>
</evidence>